<evidence type="ECO:0000256" key="1">
    <source>
        <dbReference type="SAM" id="MobiDB-lite"/>
    </source>
</evidence>
<accession>A0A0D0C5R3</accession>
<dbReference type="EMBL" id="KN834832">
    <property type="protein sequence ID" value="KIK53202.1"/>
    <property type="molecule type" value="Genomic_DNA"/>
</dbReference>
<dbReference type="Proteomes" id="UP000053593">
    <property type="component" value="Unassembled WGS sequence"/>
</dbReference>
<proteinExistence type="predicted"/>
<gene>
    <name evidence="2" type="ORF">GYMLUDRAFT_943199</name>
</gene>
<evidence type="ECO:0000313" key="3">
    <source>
        <dbReference type="Proteomes" id="UP000053593"/>
    </source>
</evidence>
<sequence length="186" mass="20765">MVGVSNHNEGSFAPQQEDIHALKSDSAPEESATVTQRGPSTQYCCQRTPKPPLATSSISSLIANTNPLNPVKPSNPPKAAQREPIENSPSITRFQSLNEDQVMAERKLEGELTSYKTQYDLALKEIKTSREEVMALQAHVQRTRLDPTKSWRYGKRGAPLPGLLYRYTKTKYFLTLAGHNPYHPTT</sequence>
<dbReference type="OrthoDB" id="3069722at2759"/>
<protein>
    <submittedName>
        <fullName evidence="2">Unplaced genomic scaffold GYMLUscaffold_84, whole genome shotgun sequence</fullName>
    </submittedName>
</protein>
<evidence type="ECO:0000313" key="2">
    <source>
        <dbReference type="EMBL" id="KIK53202.1"/>
    </source>
</evidence>
<organism evidence="2 3">
    <name type="scientific">Collybiopsis luxurians FD-317 M1</name>
    <dbReference type="NCBI Taxonomy" id="944289"/>
    <lineage>
        <taxon>Eukaryota</taxon>
        <taxon>Fungi</taxon>
        <taxon>Dikarya</taxon>
        <taxon>Basidiomycota</taxon>
        <taxon>Agaricomycotina</taxon>
        <taxon>Agaricomycetes</taxon>
        <taxon>Agaricomycetidae</taxon>
        <taxon>Agaricales</taxon>
        <taxon>Marasmiineae</taxon>
        <taxon>Omphalotaceae</taxon>
        <taxon>Collybiopsis</taxon>
        <taxon>Collybiopsis luxurians</taxon>
    </lineage>
</organism>
<feature type="compositionally biased region" description="Polar residues" evidence="1">
    <location>
        <begin position="54"/>
        <end position="68"/>
    </location>
</feature>
<dbReference type="HOGENOM" id="CLU_1454587_0_0_1"/>
<reference evidence="2 3" key="1">
    <citation type="submission" date="2014-04" db="EMBL/GenBank/DDBJ databases">
        <title>Evolutionary Origins and Diversification of the Mycorrhizal Mutualists.</title>
        <authorList>
            <consortium name="DOE Joint Genome Institute"/>
            <consortium name="Mycorrhizal Genomics Consortium"/>
            <person name="Kohler A."/>
            <person name="Kuo A."/>
            <person name="Nagy L.G."/>
            <person name="Floudas D."/>
            <person name="Copeland A."/>
            <person name="Barry K.W."/>
            <person name="Cichocki N."/>
            <person name="Veneault-Fourrey C."/>
            <person name="LaButti K."/>
            <person name="Lindquist E.A."/>
            <person name="Lipzen A."/>
            <person name="Lundell T."/>
            <person name="Morin E."/>
            <person name="Murat C."/>
            <person name="Riley R."/>
            <person name="Ohm R."/>
            <person name="Sun H."/>
            <person name="Tunlid A."/>
            <person name="Henrissat B."/>
            <person name="Grigoriev I.V."/>
            <person name="Hibbett D.S."/>
            <person name="Martin F."/>
        </authorList>
    </citation>
    <scope>NUCLEOTIDE SEQUENCE [LARGE SCALE GENOMIC DNA]</scope>
    <source>
        <strain evidence="2 3">FD-317 M1</strain>
    </source>
</reference>
<name>A0A0D0C5R3_9AGAR</name>
<keyword evidence="3" id="KW-1185">Reference proteome</keyword>
<feature type="region of interest" description="Disordered" evidence="1">
    <location>
        <begin position="1"/>
        <end position="90"/>
    </location>
</feature>
<feature type="compositionally biased region" description="Polar residues" evidence="1">
    <location>
        <begin position="32"/>
        <end position="45"/>
    </location>
</feature>
<dbReference type="AlphaFoldDB" id="A0A0D0C5R3"/>